<keyword evidence="6 10" id="KW-0472">Membrane</keyword>
<keyword evidence="12" id="KW-1185">Reference proteome</keyword>
<feature type="transmembrane region" description="Helical" evidence="10">
    <location>
        <begin position="98"/>
        <end position="115"/>
    </location>
</feature>
<dbReference type="EMBL" id="QZWG01000007">
    <property type="protein sequence ID" value="RZC02451.1"/>
    <property type="molecule type" value="Genomic_DNA"/>
</dbReference>
<sequence>MLNPNYRKKKRGEMGLTEEEFYAKQFEINNDIPEPLMKPQPSSSPVSLSVQRIRNMNFWKLYIASFMSILKLLLITALGAFLAHDRFNILRENARKHLNAMVYFVFTPALIYSSMSNTLTFRSMVMLWFMPLSILLTYIAGTVLGWILIKTIRVPHHLHGLVLGCCAAGRLI</sequence>
<keyword evidence="3 10" id="KW-0812">Transmembrane</keyword>
<reference evidence="11 12" key="1">
    <citation type="submission" date="2018-09" db="EMBL/GenBank/DDBJ databases">
        <title>A high-quality reference genome of wild soybean provides a powerful tool to mine soybean genomes.</title>
        <authorList>
            <person name="Xie M."/>
            <person name="Chung C.Y.L."/>
            <person name="Li M.-W."/>
            <person name="Wong F.-L."/>
            <person name="Chan T.-F."/>
            <person name="Lam H.-M."/>
        </authorList>
    </citation>
    <scope>NUCLEOTIDE SEQUENCE [LARGE SCALE GENOMIC DNA]</scope>
    <source>
        <strain evidence="12">cv. W05</strain>
        <tissue evidence="11">Hypocotyl of etiolated seedlings</tissue>
    </source>
</reference>
<comment type="function">
    <text evidence="8">Involved in cellular auxin homeostasis by regulating auxin metabolism. Regulates intracellular auxin accumulation at the endoplasmic reticulum and thus auxin availability for nuclear auxin signaling.</text>
</comment>
<keyword evidence="4" id="KW-0256">Endoplasmic reticulum</keyword>
<dbReference type="GO" id="GO:0005789">
    <property type="term" value="C:endoplasmic reticulum membrane"/>
    <property type="evidence" value="ECO:0007669"/>
    <property type="project" value="UniProtKB-SubCell"/>
</dbReference>
<keyword evidence="2" id="KW-0813">Transport</keyword>
<evidence type="ECO:0000256" key="9">
    <source>
        <dbReference type="ARBA" id="ARBA00025752"/>
    </source>
</evidence>
<evidence type="ECO:0000256" key="10">
    <source>
        <dbReference type="SAM" id="Phobius"/>
    </source>
</evidence>
<evidence type="ECO:0000256" key="2">
    <source>
        <dbReference type="ARBA" id="ARBA00022448"/>
    </source>
</evidence>
<feature type="transmembrane region" description="Helical" evidence="10">
    <location>
        <begin position="61"/>
        <end position="83"/>
    </location>
</feature>
<dbReference type="InterPro" id="IPR004776">
    <property type="entry name" value="Mem_transp_PIN-like"/>
</dbReference>
<evidence type="ECO:0000256" key="7">
    <source>
        <dbReference type="ARBA" id="ARBA00023294"/>
    </source>
</evidence>
<gene>
    <name evidence="11" type="ORF">D0Y65_017546</name>
</gene>
<evidence type="ECO:0000256" key="4">
    <source>
        <dbReference type="ARBA" id="ARBA00022824"/>
    </source>
</evidence>
<dbReference type="PANTHER" id="PTHR31651:SF44">
    <property type="entry name" value="AUXIN EFFLUX CARRIER FAMILY PROTEIN"/>
    <property type="match status" value="1"/>
</dbReference>
<evidence type="ECO:0000313" key="12">
    <source>
        <dbReference type="Proteomes" id="UP000289340"/>
    </source>
</evidence>
<protein>
    <submittedName>
        <fullName evidence="11">Protein PIN-LIKES 1</fullName>
    </submittedName>
</protein>
<comment type="subcellular location">
    <subcellularLocation>
        <location evidence="1">Endoplasmic reticulum membrane</location>
        <topology evidence="1">Multi-pass membrane protein</topology>
    </subcellularLocation>
</comment>
<dbReference type="Pfam" id="PF03547">
    <property type="entry name" value="Mem_trans"/>
    <property type="match status" value="1"/>
</dbReference>
<dbReference type="GO" id="GO:0009734">
    <property type="term" value="P:auxin-activated signaling pathway"/>
    <property type="evidence" value="ECO:0007669"/>
    <property type="project" value="UniProtKB-KW"/>
</dbReference>
<evidence type="ECO:0000256" key="3">
    <source>
        <dbReference type="ARBA" id="ARBA00022692"/>
    </source>
</evidence>
<accession>A0A445JVE1</accession>
<name>A0A445JVE1_GLYSO</name>
<dbReference type="Proteomes" id="UP000289340">
    <property type="component" value="Chromosome 7"/>
</dbReference>
<comment type="caution">
    <text evidence="11">The sequence shown here is derived from an EMBL/GenBank/DDBJ whole genome shotgun (WGS) entry which is preliminary data.</text>
</comment>
<dbReference type="AlphaFoldDB" id="A0A445JVE1"/>
<evidence type="ECO:0000256" key="5">
    <source>
        <dbReference type="ARBA" id="ARBA00022989"/>
    </source>
</evidence>
<dbReference type="InterPro" id="IPR045033">
    <property type="entry name" value="PILS1/3/4/5/7"/>
</dbReference>
<evidence type="ECO:0000256" key="8">
    <source>
        <dbReference type="ARBA" id="ARBA00025100"/>
    </source>
</evidence>
<evidence type="ECO:0000313" key="11">
    <source>
        <dbReference type="EMBL" id="RZC02451.1"/>
    </source>
</evidence>
<dbReference type="PANTHER" id="PTHR31651">
    <property type="match status" value="1"/>
</dbReference>
<proteinExistence type="inferred from homology"/>
<dbReference type="GO" id="GO:0080162">
    <property type="term" value="P:endoplasmic reticulum to cytosol auxin transport"/>
    <property type="evidence" value="ECO:0007669"/>
    <property type="project" value="InterPro"/>
</dbReference>
<evidence type="ECO:0000256" key="1">
    <source>
        <dbReference type="ARBA" id="ARBA00004477"/>
    </source>
</evidence>
<keyword evidence="5 10" id="KW-1133">Transmembrane helix</keyword>
<comment type="similarity">
    <text evidence="9">Belongs to the auxin efflux carrier (TC 2.A.69.2) family.</text>
</comment>
<organism evidence="11 12">
    <name type="scientific">Glycine soja</name>
    <name type="common">Wild soybean</name>
    <dbReference type="NCBI Taxonomy" id="3848"/>
    <lineage>
        <taxon>Eukaryota</taxon>
        <taxon>Viridiplantae</taxon>
        <taxon>Streptophyta</taxon>
        <taxon>Embryophyta</taxon>
        <taxon>Tracheophyta</taxon>
        <taxon>Spermatophyta</taxon>
        <taxon>Magnoliopsida</taxon>
        <taxon>eudicotyledons</taxon>
        <taxon>Gunneridae</taxon>
        <taxon>Pentapetalae</taxon>
        <taxon>rosids</taxon>
        <taxon>fabids</taxon>
        <taxon>Fabales</taxon>
        <taxon>Fabaceae</taxon>
        <taxon>Papilionoideae</taxon>
        <taxon>50 kb inversion clade</taxon>
        <taxon>NPAAA clade</taxon>
        <taxon>indigoferoid/millettioid clade</taxon>
        <taxon>Phaseoleae</taxon>
        <taxon>Glycine</taxon>
        <taxon>Glycine subgen. Soja</taxon>
    </lineage>
</organism>
<evidence type="ECO:0000256" key="6">
    <source>
        <dbReference type="ARBA" id="ARBA00023136"/>
    </source>
</evidence>
<keyword evidence="7" id="KW-0927">Auxin signaling pathway</keyword>
<feature type="transmembrane region" description="Helical" evidence="10">
    <location>
        <begin position="127"/>
        <end position="149"/>
    </location>
</feature>